<evidence type="ECO:0008006" key="10">
    <source>
        <dbReference type="Google" id="ProtNLM"/>
    </source>
</evidence>
<feature type="transmembrane region" description="Helical" evidence="6">
    <location>
        <begin position="206"/>
        <end position="233"/>
    </location>
</feature>
<gene>
    <name evidence="9" type="ORF">TR88119</name>
</gene>
<dbReference type="PANTHER" id="PTHR12770">
    <property type="entry name" value="RUS1 FAMILY PROTEIN C16ORF58"/>
    <property type="match status" value="1"/>
</dbReference>
<evidence type="ECO:0000313" key="9">
    <source>
        <dbReference type="EMBL" id="JAP60774.1"/>
    </source>
</evidence>
<feature type="domain" description="Root UVB sensitive protein C-terminal" evidence="8">
    <location>
        <begin position="278"/>
        <end position="443"/>
    </location>
</feature>
<dbReference type="InterPro" id="IPR054549">
    <property type="entry name" value="UVB_sens_RUS_dom"/>
</dbReference>
<dbReference type="GO" id="GO:0016020">
    <property type="term" value="C:membrane"/>
    <property type="evidence" value="ECO:0007669"/>
    <property type="project" value="UniProtKB-SubCell"/>
</dbReference>
<feature type="domain" description="Protein root UVB sensitive/RUS" evidence="7">
    <location>
        <begin position="35"/>
        <end position="268"/>
    </location>
</feature>
<comment type="subcellular location">
    <subcellularLocation>
        <location evidence="1">Membrane</location>
    </subcellularLocation>
</comment>
<evidence type="ECO:0000256" key="2">
    <source>
        <dbReference type="ARBA" id="ARBA00007558"/>
    </source>
</evidence>
<dbReference type="EMBL" id="GEEE01020544">
    <property type="protein sequence ID" value="JAP42681.1"/>
    <property type="molecule type" value="Transcribed_RNA"/>
</dbReference>
<reference evidence="9" key="1">
    <citation type="submission" date="2016-01" db="EMBL/GenBank/DDBJ databases">
        <title>Reference transcriptome for the parasite Schistocephalus solidus: insights into the molecular evolution of parasitism.</title>
        <authorList>
            <person name="Hebert F.O."/>
            <person name="Grambauer S."/>
            <person name="Barber I."/>
            <person name="Landry C.R."/>
            <person name="Aubin-Horth N."/>
        </authorList>
    </citation>
    <scope>NUCLEOTIDE SEQUENCE</scope>
</reference>
<evidence type="ECO:0000256" key="5">
    <source>
        <dbReference type="ARBA" id="ARBA00023136"/>
    </source>
</evidence>
<feature type="transmembrane region" description="Helical" evidence="6">
    <location>
        <begin position="80"/>
        <end position="103"/>
    </location>
</feature>
<evidence type="ECO:0000256" key="4">
    <source>
        <dbReference type="ARBA" id="ARBA00022989"/>
    </source>
</evidence>
<dbReference type="InterPro" id="IPR006968">
    <property type="entry name" value="RUS_fam"/>
</dbReference>
<protein>
    <recommendedName>
        <fullName evidence="10">RUS1 family</fullName>
    </recommendedName>
</protein>
<dbReference type="EMBL" id="GEEE01002451">
    <property type="protein sequence ID" value="JAP60774.1"/>
    <property type="molecule type" value="Transcribed_RNA"/>
</dbReference>
<evidence type="ECO:0000259" key="8">
    <source>
        <dbReference type="Pfam" id="PF24160"/>
    </source>
</evidence>
<dbReference type="AlphaFoldDB" id="A0A0V0J5C9"/>
<keyword evidence="4 6" id="KW-1133">Transmembrane helix</keyword>
<name>A0A0V0J5C9_SCHSO</name>
<keyword evidence="3 6" id="KW-0812">Transmembrane</keyword>
<evidence type="ECO:0000256" key="1">
    <source>
        <dbReference type="ARBA" id="ARBA00004370"/>
    </source>
</evidence>
<proteinExistence type="inferred from homology"/>
<comment type="similarity">
    <text evidence="2">Belongs to the RUS1 family.</text>
</comment>
<organism evidence="9">
    <name type="scientific">Schistocephalus solidus</name>
    <name type="common">Tapeworm</name>
    <dbReference type="NCBI Taxonomy" id="70667"/>
    <lineage>
        <taxon>Eukaryota</taxon>
        <taxon>Metazoa</taxon>
        <taxon>Spiralia</taxon>
        <taxon>Lophotrochozoa</taxon>
        <taxon>Platyhelminthes</taxon>
        <taxon>Cestoda</taxon>
        <taxon>Eucestoda</taxon>
        <taxon>Diphyllobothriidea</taxon>
        <taxon>Diphyllobothriidae</taxon>
        <taxon>Schistocephalus</taxon>
    </lineage>
</organism>
<dbReference type="PANTHER" id="PTHR12770:SF31">
    <property type="entry name" value="RUS FAMILY MEMBER 1"/>
    <property type="match status" value="1"/>
</dbReference>
<evidence type="ECO:0000256" key="3">
    <source>
        <dbReference type="ARBA" id="ARBA00022692"/>
    </source>
</evidence>
<dbReference type="Pfam" id="PF24160">
    <property type="entry name" value="UVB_sens_C"/>
    <property type="match status" value="1"/>
</dbReference>
<accession>A0A0V0J5C9</accession>
<sequence>MSVQESYRGAVTGRFTFDKKNGRFKSSNHRHGFPLIGFLKSAFLPQGYPESVSGDYMEYQIWDTVQALASSVVGTLAGQALLVGVGVGDAGATILAATLTWMFRDGAGMIGRIVFAGRLGTSLDSQCKQWRLFADILNDCALFLDLLSAHFLGLFACIICISSVMKSLVGLAGSATRAAVTQHQALQNNMADVAAKDASQETLSNFLALLLNFILVHIVTGNWLLIWLTFWILTPLHLYANWRAVRCLQFRTLNKARFHIIAQDWLSRKSTAHTEGPIISVQEVNRLESIVSIPFLTHSAVSVHLGCSFTSLSRAAGPQLQSLFEVYEAEEYFLYCTDWRQAASPTHHLAFWIGLRKQADVAAQLKALLQVEIITSLTSNFSPLDRQLFVSFCEQDDVRGFLSWTLSVSNRLLPSLLSSLHGTTSDWYLDVVQFDAEEWRIDWVIPESQKNL</sequence>
<feature type="transmembrane region" description="Helical" evidence="6">
    <location>
        <begin position="141"/>
        <end position="165"/>
    </location>
</feature>
<dbReference type="InterPro" id="IPR055412">
    <property type="entry name" value="UVB_sens_C"/>
</dbReference>
<keyword evidence="5 6" id="KW-0472">Membrane</keyword>
<evidence type="ECO:0000259" key="7">
    <source>
        <dbReference type="Pfam" id="PF04884"/>
    </source>
</evidence>
<dbReference type="Pfam" id="PF04884">
    <property type="entry name" value="UVB_sens_prot"/>
    <property type="match status" value="1"/>
</dbReference>
<evidence type="ECO:0000256" key="6">
    <source>
        <dbReference type="SAM" id="Phobius"/>
    </source>
</evidence>